<dbReference type="Proteomes" id="UP001057102">
    <property type="component" value="Segment"/>
</dbReference>
<dbReference type="CDD" id="cd14845">
    <property type="entry name" value="L-Ala-D-Glu_peptidase_like"/>
    <property type="match status" value="1"/>
</dbReference>
<evidence type="ECO:0000313" key="1">
    <source>
        <dbReference type="EMBL" id="USN14420.1"/>
    </source>
</evidence>
<dbReference type="Gene3D" id="3.30.1380.10">
    <property type="match status" value="1"/>
</dbReference>
<reference evidence="1" key="1">
    <citation type="submission" date="2022-05" db="EMBL/GenBank/DDBJ databases">
        <authorList>
            <person name="Friedrich I."/>
            <person name="Poehlein A."/>
            <person name="Schneider D."/>
            <person name="Hertel R."/>
            <person name="Daniel R."/>
        </authorList>
    </citation>
    <scope>NUCLEOTIDE SEQUENCE</scope>
</reference>
<name>A0A9E7MQS0_9CAUD</name>
<accession>A0A9E7MQS0</accession>
<protein>
    <submittedName>
        <fullName evidence="1">Peptidoglycan LD-endopeptidase</fullName>
    </submittedName>
</protein>
<evidence type="ECO:0000313" key="2">
    <source>
        <dbReference type="Proteomes" id="UP001057102"/>
    </source>
</evidence>
<dbReference type="SUPFAM" id="SSF55166">
    <property type="entry name" value="Hedgehog/DD-peptidase"/>
    <property type="match status" value="1"/>
</dbReference>
<proteinExistence type="predicted"/>
<dbReference type="InterPro" id="IPR009045">
    <property type="entry name" value="Zn_M74/Hedgehog-like"/>
</dbReference>
<dbReference type="EMBL" id="ON529854">
    <property type="protein sequence ID" value="USN14420.1"/>
    <property type="molecule type" value="Genomic_DNA"/>
</dbReference>
<keyword evidence="2" id="KW-1185">Reference proteome</keyword>
<gene>
    <name evidence="1" type="ORF">DONNERLITTCHEN_00190</name>
</gene>
<sequence length="154" mass="17162">MSYQLGKKSLDRLSGVHPDLVAVVKRAIEITEQDFGVHEGVRSRARQEQLFKAGATKTLDGRHITGHAVDLVPYIGGQLRWEWKPLFAVAVAVDRAAAELGVPIRWGGVWDRLMTDYGGSPADMQRAVDEYCARHPGPDFIDGPHFELPKKEYP</sequence>
<organism evidence="1 2">
    <name type="scientific">Janthinobacterium phage vB_JliS-Donnerlittchen</name>
    <dbReference type="NCBI Taxonomy" id="2948610"/>
    <lineage>
        <taxon>Viruses</taxon>
        <taxon>Duplodnaviria</taxon>
        <taxon>Heunggongvirae</taxon>
        <taxon>Uroviricota</taxon>
        <taxon>Caudoviricetes</taxon>
        <taxon>Mesyanzhinovviridae</taxon>
        <taxon>Bradleyvirinae</taxon>
        <taxon>Donnerlittchenvirus</taxon>
        <taxon>Donnerlittchenvirus donnerlittchenvirus</taxon>
    </lineage>
</organism>